<reference evidence="5 6" key="1">
    <citation type="submission" date="2024-09" db="EMBL/GenBank/DDBJ databases">
        <title>Rethinking Asexuality: The Enigmatic Case of Functional Sexual Genes in Lepraria (Stereocaulaceae).</title>
        <authorList>
            <person name="Doellman M."/>
            <person name="Sun Y."/>
            <person name="Barcenas-Pena A."/>
            <person name="Lumbsch H.T."/>
            <person name="Grewe F."/>
        </authorList>
    </citation>
    <scope>NUCLEOTIDE SEQUENCE [LARGE SCALE GENOMIC DNA]</scope>
    <source>
        <strain evidence="5 6">Grewe 0041</strain>
    </source>
</reference>
<keyword evidence="6" id="KW-1185">Reference proteome</keyword>
<dbReference type="SUPFAM" id="SSF52540">
    <property type="entry name" value="P-loop containing nucleoside triphosphate hydrolases"/>
    <property type="match status" value="1"/>
</dbReference>
<dbReference type="InterPro" id="IPR050496">
    <property type="entry name" value="SNF2_RAD54_helicase_repair"/>
</dbReference>
<comment type="caution">
    <text evidence="5">The sequence shown here is derived from an EMBL/GenBank/DDBJ whole genome shotgun (WGS) entry which is preliminary data.</text>
</comment>
<dbReference type="PANTHER" id="PTHR45629:SF7">
    <property type="entry name" value="DNA EXCISION REPAIR PROTEIN ERCC-6-RELATED"/>
    <property type="match status" value="1"/>
</dbReference>
<dbReference type="Pfam" id="PF00176">
    <property type="entry name" value="SNF2-rel_dom"/>
    <property type="match status" value="1"/>
</dbReference>
<evidence type="ECO:0000256" key="3">
    <source>
        <dbReference type="SAM" id="MobiDB-lite"/>
    </source>
</evidence>
<evidence type="ECO:0000259" key="4">
    <source>
        <dbReference type="Pfam" id="PF00176"/>
    </source>
</evidence>
<organism evidence="5 6">
    <name type="scientific">Lepraria finkii</name>
    <dbReference type="NCBI Taxonomy" id="1340010"/>
    <lineage>
        <taxon>Eukaryota</taxon>
        <taxon>Fungi</taxon>
        <taxon>Dikarya</taxon>
        <taxon>Ascomycota</taxon>
        <taxon>Pezizomycotina</taxon>
        <taxon>Lecanoromycetes</taxon>
        <taxon>OSLEUM clade</taxon>
        <taxon>Lecanoromycetidae</taxon>
        <taxon>Lecanorales</taxon>
        <taxon>Lecanorineae</taxon>
        <taxon>Stereocaulaceae</taxon>
        <taxon>Lepraria</taxon>
    </lineage>
</organism>
<gene>
    <name evidence="5" type="ORF">ABVK25_009503</name>
</gene>
<dbReference type="InterPro" id="IPR000330">
    <property type="entry name" value="SNF2_N"/>
</dbReference>
<dbReference type="Proteomes" id="UP001590951">
    <property type="component" value="Unassembled WGS sequence"/>
</dbReference>
<name>A0ABR4AXA7_9LECA</name>
<protein>
    <recommendedName>
        <fullName evidence="4">SNF2 N-terminal domain-containing protein</fullName>
    </recommendedName>
</protein>
<evidence type="ECO:0000256" key="2">
    <source>
        <dbReference type="ARBA" id="ARBA00022840"/>
    </source>
</evidence>
<dbReference type="EMBL" id="JBHFEH010000050">
    <property type="protein sequence ID" value="KAL2050276.1"/>
    <property type="molecule type" value="Genomic_DNA"/>
</dbReference>
<keyword evidence="1" id="KW-0547">Nucleotide-binding</keyword>
<keyword evidence="2" id="KW-0067">ATP-binding</keyword>
<evidence type="ECO:0000313" key="6">
    <source>
        <dbReference type="Proteomes" id="UP001590951"/>
    </source>
</evidence>
<dbReference type="Gene3D" id="3.40.50.10810">
    <property type="entry name" value="Tandem AAA-ATPase domain"/>
    <property type="match status" value="1"/>
</dbReference>
<dbReference type="PANTHER" id="PTHR45629">
    <property type="entry name" value="SNF2/RAD54 FAMILY MEMBER"/>
    <property type="match status" value="1"/>
</dbReference>
<feature type="domain" description="SNF2 N-terminal" evidence="4">
    <location>
        <begin position="283"/>
        <end position="335"/>
    </location>
</feature>
<evidence type="ECO:0000256" key="1">
    <source>
        <dbReference type="ARBA" id="ARBA00022741"/>
    </source>
</evidence>
<dbReference type="InterPro" id="IPR027417">
    <property type="entry name" value="P-loop_NTPase"/>
</dbReference>
<accession>A0ABR4AXA7</accession>
<feature type="region of interest" description="Disordered" evidence="3">
    <location>
        <begin position="166"/>
        <end position="194"/>
    </location>
</feature>
<feature type="region of interest" description="Disordered" evidence="3">
    <location>
        <begin position="1"/>
        <end position="49"/>
    </location>
</feature>
<evidence type="ECO:0000313" key="5">
    <source>
        <dbReference type="EMBL" id="KAL2050276.1"/>
    </source>
</evidence>
<sequence length="354" mass="39232">MIGKPFQPPLLRKVDKPSAPSGPDVDEHQAKKRRISTEPEDSEKPLGPQLVFKIPGISSLPRKPLLPVTKPTVAAQTTQPLDGRVEGYYNVLWRKYTNKKHKTWDGDGVLHVGRGYAYLQDVSGREMGRTACTSPLLPGSPLSIGGKEVEVDSVISKADFMAGRPFMKTSSVKPDPELKRMSLPKPQPQPKPETKADFLLKKEEAKKIINMQAPRSVASRNLFKGPLFASTVLPKKETIEPTPRYDPTTPDAIVMKRPKIVPKGNQVVDVVVDPILTKHLREHQREGGKFMYECVMRLRDFGGQGAILADEMGLGKTLQTIALLWTLLRQNPFTKGSADPPPVIKKLSSYVPLL</sequence>
<proteinExistence type="predicted"/>
<dbReference type="InterPro" id="IPR038718">
    <property type="entry name" value="SNF2-like_sf"/>
</dbReference>